<evidence type="ECO:0000256" key="1">
    <source>
        <dbReference type="SAM" id="MobiDB-lite"/>
    </source>
</evidence>
<evidence type="ECO:0000313" key="2">
    <source>
        <dbReference type="EMBL" id="MEQ2162802.1"/>
    </source>
</evidence>
<dbReference type="Proteomes" id="UP001476798">
    <property type="component" value="Unassembled WGS sequence"/>
</dbReference>
<keyword evidence="3" id="KW-1185">Reference proteome</keyword>
<dbReference type="PANTHER" id="PTHR45823">
    <property type="entry name" value="T-SNARE COILED-COIL HOMOLOGY DOMAIN-CONTAINING PROTEIN"/>
    <property type="match status" value="1"/>
</dbReference>
<feature type="region of interest" description="Disordered" evidence="1">
    <location>
        <begin position="1"/>
        <end position="22"/>
    </location>
</feature>
<comment type="caution">
    <text evidence="2">The sequence shown here is derived from an EMBL/GenBank/DDBJ whole genome shotgun (WGS) entry which is preliminary data.</text>
</comment>
<proteinExistence type="predicted"/>
<gene>
    <name evidence="2" type="ORF">GOODEAATRI_023547</name>
</gene>
<dbReference type="EMBL" id="JAHRIO010012538">
    <property type="protein sequence ID" value="MEQ2162802.1"/>
    <property type="molecule type" value="Genomic_DNA"/>
</dbReference>
<evidence type="ECO:0000313" key="3">
    <source>
        <dbReference type="Proteomes" id="UP001476798"/>
    </source>
</evidence>
<reference evidence="2 3" key="1">
    <citation type="submission" date="2021-06" db="EMBL/GenBank/DDBJ databases">
        <authorList>
            <person name="Palmer J.M."/>
        </authorList>
    </citation>
    <scope>NUCLEOTIDE SEQUENCE [LARGE SCALE GENOMIC DNA]</scope>
    <source>
        <strain evidence="2 3">GA_2019</strain>
        <tissue evidence="2">Muscle</tissue>
    </source>
</reference>
<sequence>MEETQTCSSRPDGASTVHGQPFSRLVGDCIPASQPTMTRQHPEERVMTVEMAAELSGWSPEETALQVALSLEGGALQVVSDLRPRERHNWALVQEALQRRFGKRIYAEHAREQLISRQRLDGETPGSYAADILLRTPQGYPDVETVVQEKLALQAFTRGLRPARTYLCPLLWQMVGGLGRGRKSGTHAMHQD</sequence>
<organism evidence="2 3">
    <name type="scientific">Goodea atripinnis</name>
    <dbReference type="NCBI Taxonomy" id="208336"/>
    <lineage>
        <taxon>Eukaryota</taxon>
        <taxon>Metazoa</taxon>
        <taxon>Chordata</taxon>
        <taxon>Craniata</taxon>
        <taxon>Vertebrata</taxon>
        <taxon>Euteleostomi</taxon>
        <taxon>Actinopterygii</taxon>
        <taxon>Neopterygii</taxon>
        <taxon>Teleostei</taxon>
        <taxon>Neoteleostei</taxon>
        <taxon>Acanthomorphata</taxon>
        <taxon>Ovalentaria</taxon>
        <taxon>Atherinomorphae</taxon>
        <taxon>Cyprinodontiformes</taxon>
        <taxon>Goodeidae</taxon>
        <taxon>Goodea</taxon>
    </lineage>
</organism>
<protein>
    <recommendedName>
        <fullName evidence="4">Retrotransposon gag domain-containing protein</fullName>
    </recommendedName>
</protein>
<name>A0ABV0MUR8_9TELE</name>
<accession>A0ABV0MUR8</accession>
<evidence type="ECO:0008006" key="4">
    <source>
        <dbReference type="Google" id="ProtNLM"/>
    </source>
</evidence>
<dbReference type="PANTHER" id="PTHR45823:SF1">
    <property type="entry name" value="T-SNARE COILED-COIL HOMOLOGY DOMAIN-CONTAINING PROTEIN"/>
    <property type="match status" value="1"/>
</dbReference>